<dbReference type="NCBIfam" id="TIGR02765">
    <property type="entry name" value="crypto_DASH"/>
    <property type="match status" value="1"/>
</dbReference>
<proteinExistence type="inferred from homology"/>
<keyword evidence="3 6" id="KW-0285">Flavoprotein</keyword>
<keyword evidence="9" id="KW-1185">Reference proteome</keyword>
<accession>A0ABR8LJJ1</accession>
<evidence type="ECO:0000256" key="6">
    <source>
        <dbReference type="RuleBase" id="RU367151"/>
    </source>
</evidence>
<evidence type="ECO:0000256" key="2">
    <source>
        <dbReference type="ARBA" id="ARBA00017881"/>
    </source>
</evidence>
<comment type="caution">
    <text evidence="8">The sequence shown here is derived from an EMBL/GenBank/DDBJ whole genome shotgun (WGS) entry which is preliminary data.</text>
</comment>
<dbReference type="Gene3D" id="1.25.40.80">
    <property type="match status" value="1"/>
</dbReference>
<dbReference type="SUPFAM" id="SSF48173">
    <property type="entry name" value="Cryptochrome/photolyase FAD-binding domain"/>
    <property type="match status" value="1"/>
</dbReference>
<dbReference type="Gene3D" id="3.40.50.620">
    <property type="entry name" value="HUPs"/>
    <property type="match status" value="1"/>
</dbReference>
<dbReference type="Pfam" id="PF03441">
    <property type="entry name" value="FAD_binding_7"/>
    <property type="match status" value="1"/>
</dbReference>
<keyword evidence="4 6" id="KW-0274">FAD</keyword>
<dbReference type="PANTHER" id="PTHR11455:SF22">
    <property type="entry name" value="CRYPTOCHROME DASH"/>
    <property type="match status" value="1"/>
</dbReference>
<keyword evidence="5 6" id="KW-0157">Chromophore</keyword>
<dbReference type="PROSITE" id="PS51645">
    <property type="entry name" value="PHR_CRY_ALPHA_BETA"/>
    <property type="match status" value="1"/>
</dbReference>
<dbReference type="InterPro" id="IPR036134">
    <property type="entry name" value="Crypto/Photolyase_FAD-like_sf"/>
</dbReference>
<evidence type="ECO:0000256" key="3">
    <source>
        <dbReference type="ARBA" id="ARBA00022630"/>
    </source>
</evidence>
<dbReference type="Proteomes" id="UP000624419">
    <property type="component" value="Unassembled WGS sequence"/>
</dbReference>
<dbReference type="InterPro" id="IPR036155">
    <property type="entry name" value="Crypto/Photolyase_N_sf"/>
</dbReference>
<comment type="cofactor">
    <cofactor evidence="6">
        <name>FAD</name>
        <dbReference type="ChEBI" id="CHEBI:57692"/>
    </cofactor>
    <text evidence="6">Binds 1 FAD per subunit.</text>
</comment>
<evidence type="ECO:0000256" key="5">
    <source>
        <dbReference type="ARBA" id="ARBA00022991"/>
    </source>
</evidence>
<sequence length="406" mass="46651">MDDMPSLIKLNSVVDRLILVYFDNMSALTPNAFGWPAVGEHRQQFIRQGLDDLQAQLSALKQHLVISDGEPETILPALCAKYEVTDIGMTCLDGVYETRQREQLIQNLGHINWHIDTKETLFDEHSLPMALADVDNTFTPWRKKIEGNVDVITPTAPPAHLKPSPEHIHAAALPDTSDGSIAKTWYGGERSGLAQLDYYFEETENLSHYKETRNGLMGWDFSSKLSAWLAAGMLSPRRVAYRIKNYEQHVVKNDSTYWLYFELLWREFFRLQLKKHGHLLFAAGGYKKHKPNNNFESDIYQAWCAGKTGCDIVDAGMRQLNATGFLSNRARQLCASFFIHELNQHWRYGAAYFEYMLIDYDVASNWGNWLYLAGGGSDPRGQRKFDIQAQTERYDPDRAYITHWLR</sequence>
<dbReference type="InterPro" id="IPR002081">
    <property type="entry name" value="Cryptochrome/DNA_photolyase_1"/>
</dbReference>
<dbReference type="SUPFAM" id="SSF52425">
    <property type="entry name" value="Cryptochrome/photolyase, N-terminal domain"/>
    <property type="match status" value="1"/>
</dbReference>
<reference evidence="8 9" key="1">
    <citation type="submission" date="2020-04" db="EMBL/GenBank/DDBJ databases">
        <title>Salinimonas sp. HHU 13199.</title>
        <authorList>
            <person name="Cui X."/>
            <person name="Zhang D."/>
        </authorList>
    </citation>
    <scope>NUCLEOTIDE SEQUENCE [LARGE SCALE GENOMIC DNA]</scope>
    <source>
        <strain evidence="8 9">HHU 13199</strain>
    </source>
</reference>
<dbReference type="Gene3D" id="1.10.579.10">
    <property type="entry name" value="DNA Cyclobutane Dipyrimidine Photolyase, subunit A, domain 3"/>
    <property type="match status" value="1"/>
</dbReference>
<dbReference type="InterPro" id="IPR014729">
    <property type="entry name" value="Rossmann-like_a/b/a_fold"/>
</dbReference>
<dbReference type="PRINTS" id="PR00147">
    <property type="entry name" value="DNAPHOTLYASE"/>
</dbReference>
<comment type="function">
    <text evidence="6">May have a photoreceptor function.</text>
</comment>
<evidence type="ECO:0000256" key="4">
    <source>
        <dbReference type="ARBA" id="ARBA00022827"/>
    </source>
</evidence>
<dbReference type="InterPro" id="IPR005101">
    <property type="entry name" value="Cryptochr/Photolyase_FAD-bd"/>
</dbReference>
<evidence type="ECO:0000259" key="7">
    <source>
        <dbReference type="PROSITE" id="PS51645"/>
    </source>
</evidence>
<feature type="domain" description="Photolyase/cryptochrome alpha/beta" evidence="7">
    <location>
        <begin position="1"/>
        <end position="121"/>
    </location>
</feature>
<evidence type="ECO:0000313" key="8">
    <source>
        <dbReference type="EMBL" id="MBD3584472.1"/>
    </source>
</evidence>
<protein>
    <recommendedName>
        <fullName evidence="2 6">Cryptochrome DASH</fullName>
    </recommendedName>
</protein>
<dbReference type="InterPro" id="IPR006050">
    <property type="entry name" value="DNA_photolyase_N"/>
</dbReference>
<dbReference type="PANTHER" id="PTHR11455">
    <property type="entry name" value="CRYPTOCHROME"/>
    <property type="match status" value="1"/>
</dbReference>
<gene>
    <name evidence="8" type="ORF">HHX48_01845</name>
</gene>
<dbReference type="EMBL" id="JABBXD010000001">
    <property type="protein sequence ID" value="MBD3584472.1"/>
    <property type="molecule type" value="Genomic_DNA"/>
</dbReference>
<dbReference type="Pfam" id="PF00875">
    <property type="entry name" value="DNA_photolyase"/>
    <property type="match status" value="1"/>
</dbReference>
<organism evidence="8 9">
    <name type="scientific">Salinimonas profundi</name>
    <dbReference type="NCBI Taxonomy" id="2729140"/>
    <lineage>
        <taxon>Bacteria</taxon>
        <taxon>Pseudomonadati</taxon>
        <taxon>Pseudomonadota</taxon>
        <taxon>Gammaproteobacteria</taxon>
        <taxon>Alteromonadales</taxon>
        <taxon>Alteromonadaceae</taxon>
        <taxon>Alteromonas/Salinimonas group</taxon>
        <taxon>Salinimonas</taxon>
    </lineage>
</organism>
<comment type="cofactor">
    <cofactor evidence="6">
        <name>(6R)-5,10-methylene-5,6,7,8-tetrahydrofolate</name>
        <dbReference type="ChEBI" id="CHEBI:15636"/>
    </cofactor>
    <text evidence="6">Binds 1 5,10-methenyltetrahydrofolate (MTHF) per subunit.</text>
</comment>
<name>A0ABR8LJJ1_9ALTE</name>
<evidence type="ECO:0000313" key="9">
    <source>
        <dbReference type="Proteomes" id="UP000624419"/>
    </source>
</evidence>
<evidence type="ECO:0000256" key="1">
    <source>
        <dbReference type="ARBA" id="ARBA00005862"/>
    </source>
</evidence>
<dbReference type="InterPro" id="IPR014133">
    <property type="entry name" value="Cry_DASH"/>
</dbReference>
<comment type="similarity">
    <text evidence="1 6">Belongs to the DNA photolyase class-1 family.</text>
</comment>